<dbReference type="GO" id="GO:0008198">
    <property type="term" value="F:ferrous iron binding"/>
    <property type="evidence" value="ECO:0007669"/>
    <property type="project" value="TreeGrafter"/>
</dbReference>
<dbReference type="InParanoid" id="A0A6P8IQX4"/>
<keyword evidence="2" id="KW-0223">Dioxygenase</keyword>
<sequence>MDAFMKAFKYYKQRKPPPDLSHVIDFETPDKYKDMVVPVSVSSLDDDRRLSSLGLRSGSEWEIFSVKDSPGFFFIKNPFLPGVQWDLVTRCLEVYLCKPNISNLDAHMEIKTSIWDSSQDSLDKKSPLYKLRWVTIGYHYNWDTKTYSPDNKSDFPQDLDQLFVRIANTLGYEKFSPEAGIINYYHLDSTLAGHTDHSEFDLEAPLFSLSLGQSAIFLLGGKSRDDAPVPMYMRSGDIMVMAGKSRLAYHAVPRVLSPPSDQKSIPSCLKPPCFDQSQHKLLSCPSKAMDTISTNEQSEHKTVRREAGELLTKRKNLDGEECASGVSLSLEKTETDLILQYLSCSRININIRQVLRTGQSFPVDRIT</sequence>
<evidence type="ECO:0000313" key="7">
    <source>
        <dbReference type="Proteomes" id="UP000515163"/>
    </source>
</evidence>
<dbReference type="InterPro" id="IPR037151">
    <property type="entry name" value="AlkB-like_sf"/>
</dbReference>
<dbReference type="Gene3D" id="2.60.120.590">
    <property type="entry name" value="Alpha-ketoglutarate-dependent dioxygenase AlkB-like"/>
    <property type="match status" value="1"/>
</dbReference>
<feature type="domain" description="Alpha-ketoglutarate-dependent dioxygenase AlkB-like" evidence="6">
    <location>
        <begin position="126"/>
        <end position="294"/>
    </location>
</feature>
<feature type="binding site" evidence="5">
    <location>
        <position position="194"/>
    </location>
    <ligand>
        <name>Fe cation</name>
        <dbReference type="ChEBI" id="CHEBI:24875"/>
        <note>catalytic</note>
    </ligand>
</feature>
<dbReference type="PANTHER" id="PTHR16557">
    <property type="entry name" value="ALKYLATED DNA REPAIR PROTEIN ALKB-RELATED"/>
    <property type="match status" value="1"/>
</dbReference>
<keyword evidence="3" id="KW-0560">Oxidoreductase</keyword>
<keyword evidence="1 5" id="KW-0479">Metal-binding</keyword>
<proteinExistence type="predicted"/>
<dbReference type="FunCoup" id="A0A6P8IQX4">
    <property type="interactions" value="3459"/>
</dbReference>
<dbReference type="SUPFAM" id="SSF51197">
    <property type="entry name" value="Clavaminate synthase-like"/>
    <property type="match status" value="1"/>
</dbReference>
<evidence type="ECO:0000256" key="4">
    <source>
        <dbReference type="ARBA" id="ARBA00023004"/>
    </source>
</evidence>
<dbReference type="RefSeq" id="XP_031569307.1">
    <property type="nucleotide sequence ID" value="XM_031713447.1"/>
</dbReference>
<dbReference type="GO" id="GO:0035515">
    <property type="term" value="F:oxidative RNA demethylase activity"/>
    <property type="evidence" value="ECO:0007669"/>
    <property type="project" value="TreeGrafter"/>
</dbReference>
<dbReference type="Proteomes" id="UP000515163">
    <property type="component" value="Unplaced"/>
</dbReference>
<keyword evidence="7" id="KW-1185">Reference proteome</keyword>
<dbReference type="PANTHER" id="PTHR16557:SF2">
    <property type="entry name" value="NUCLEIC ACID DIOXYGENASE ALKBH1"/>
    <property type="match status" value="1"/>
</dbReference>
<reference evidence="8" key="1">
    <citation type="submission" date="2025-08" db="UniProtKB">
        <authorList>
            <consortium name="RefSeq"/>
        </authorList>
    </citation>
    <scope>IDENTIFICATION</scope>
    <source>
        <tissue evidence="8">Tentacle</tissue>
    </source>
</reference>
<evidence type="ECO:0000256" key="3">
    <source>
        <dbReference type="ARBA" id="ARBA00023002"/>
    </source>
</evidence>
<name>A0A6P8IQX4_ACTTE</name>
<dbReference type="InterPro" id="IPR027450">
    <property type="entry name" value="AlkB-like"/>
</dbReference>
<dbReference type="GO" id="GO:0035513">
    <property type="term" value="P:oxidative RNA demethylation"/>
    <property type="evidence" value="ECO:0007669"/>
    <property type="project" value="TreeGrafter"/>
</dbReference>
<keyword evidence="4 5" id="KW-0408">Iron</keyword>
<evidence type="ECO:0000313" key="8">
    <source>
        <dbReference type="RefSeq" id="XP_031569307.1"/>
    </source>
</evidence>
<comment type="cofactor">
    <cofactor evidence="5">
        <name>Fe(2+)</name>
        <dbReference type="ChEBI" id="CHEBI:29033"/>
    </cofactor>
    <text evidence="5">Binds 1 Fe(2+) ion per subunit.</text>
</comment>
<protein>
    <submittedName>
        <fullName evidence="8">Nucleic acid dioxygenase ALKBH1-like</fullName>
    </submittedName>
</protein>
<dbReference type="GO" id="GO:0035516">
    <property type="term" value="F:broad specificity oxidative DNA demethylase activity"/>
    <property type="evidence" value="ECO:0007669"/>
    <property type="project" value="TreeGrafter"/>
</dbReference>
<organism evidence="7 8">
    <name type="scientific">Actinia tenebrosa</name>
    <name type="common">Australian red waratah sea anemone</name>
    <dbReference type="NCBI Taxonomy" id="6105"/>
    <lineage>
        <taxon>Eukaryota</taxon>
        <taxon>Metazoa</taxon>
        <taxon>Cnidaria</taxon>
        <taxon>Anthozoa</taxon>
        <taxon>Hexacorallia</taxon>
        <taxon>Actiniaria</taxon>
        <taxon>Actiniidae</taxon>
        <taxon>Actinia</taxon>
    </lineage>
</organism>
<dbReference type="AlphaFoldDB" id="A0A6P8IQX4"/>
<gene>
    <name evidence="8" type="primary">LOC116303840</name>
</gene>
<dbReference type="Pfam" id="PF13532">
    <property type="entry name" value="2OG-FeII_Oxy_2"/>
    <property type="match status" value="1"/>
</dbReference>
<dbReference type="GeneID" id="116303840"/>
<dbReference type="OrthoDB" id="6614653at2759"/>
<accession>A0A6P8IQX4</accession>
<dbReference type="GO" id="GO:0005634">
    <property type="term" value="C:nucleus"/>
    <property type="evidence" value="ECO:0007669"/>
    <property type="project" value="TreeGrafter"/>
</dbReference>
<feature type="binding site" evidence="5">
    <location>
        <position position="250"/>
    </location>
    <ligand>
        <name>Fe cation</name>
        <dbReference type="ChEBI" id="CHEBI:24875"/>
        <note>catalytic</note>
    </ligand>
</feature>
<evidence type="ECO:0000256" key="5">
    <source>
        <dbReference type="PIRSR" id="PIRSR604574-2"/>
    </source>
</evidence>
<evidence type="ECO:0000259" key="6">
    <source>
        <dbReference type="Pfam" id="PF13532"/>
    </source>
</evidence>
<dbReference type="KEGG" id="aten:116303840"/>
<dbReference type="InterPro" id="IPR004574">
    <property type="entry name" value="Alkb"/>
</dbReference>
<evidence type="ECO:0000256" key="1">
    <source>
        <dbReference type="ARBA" id="ARBA00022723"/>
    </source>
</evidence>
<feature type="binding site" evidence="5">
    <location>
        <position position="196"/>
    </location>
    <ligand>
        <name>Fe cation</name>
        <dbReference type="ChEBI" id="CHEBI:24875"/>
        <note>catalytic</note>
    </ligand>
</feature>
<dbReference type="GO" id="GO:0005737">
    <property type="term" value="C:cytoplasm"/>
    <property type="evidence" value="ECO:0007669"/>
    <property type="project" value="TreeGrafter"/>
</dbReference>
<evidence type="ECO:0000256" key="2">
    <source>
        <dbReference type="ARBA" id="ARBA00022964"/>
    </source>
</evidence>